<dbReference type="EMBL" id="JAHZUY010000024">
    <property type="protein sequence ID" value="MBW8269890.1"/>
    <property type="molecule type" value="Genomic_DNA"/>
</dbReference>
<dbReference type="Proteomes" id="UP001519924">
    <property type="component" value="Unassembled WGS sequence"/>
</dbReference>
<protein>
    <submittedName>
        <fullName evidence="1">Uncharacterized protein</fullName>
    </submittedName>
</protein>
<organism evidence="1 2">
    <name type="scientific">Caldovatus aquaticus</name>
    <dbReference type="NCBI Taxonomy" id="2865671"/>
    <lineage>
        <taxon>Bacteria</taxon>
        <taxon>Pseudomonadati</taxon>
        <taxon>Pseudomonadota</taxon>
        <taxon>Alphaproteobacteria</taxon>
        <taxon>Acetobacterales</taxon>
        <taxon>Roseomonadaceae</taxon>
        <taxon>Caldovatus</taxon>
    </lineage>
</organism>
<evidence type="ECO:0000313" key="2">
    <source>
        <dbReference type="Proteomes" id="UP001519924"/>
    </source>
</evidence>
<dbReference type="RefSeq" id="WP_220117642.1">
    <property type="nucleotide sequence ID" value="NZ_JAHZUY010000024.1"/>
</dbReference>
<keyword evidence="2" id="KW-1185">Reference proteome</keyword>
<sequence>MTGLELTEAAAWALIAAALAYAVADRIVRTGPAGAIVAAALAALATKAALFDPT</sequence>
<accession>A0ABS7F553</accession>
<gene>
    <name evidence="1" type="ORF">K1J50_10355</name>
</gene>
<proteinExistence type="predicted"/>
<reference evidence="1 2" key="1">
    <citation type="submission" date="2021-08" db="EMBL/GenBank/DDBJ databases">
        <title>Caldovatus sediminis gen. nov., sp. nov., a moderately thermophilic bacterium isolated from a hot spring.</title>
        <authorList>
            <person name="Hu C.-J."/>
            <person name="Li W.-J."/>
            <person name="Xian W.-D."/>
        </authorList>
    </citation>
    <scope>NUCLEOTIDE SEQUENCE [LARGE SCALE GENOMIC DNA]</scope>
    <source>
        <strain evidence="1 2">SYSU G05006</strain>
    </source>
</reference>
<evidence type="ECO:0000313" key="1">
    <source>
        <dbReference type="EMBL" id="MBW8269890.1"/>
    </source>
</evidence>
<comment type="caution">
    <text evidence="1">The sequence shown here is derived from an EMBL/GenBank/DDBJ whole genome shotgun (WGS) entry which is preliminary data.</text>
</comment>
<name>A0ABS7F553_9PROT</name>